<protein>
    <submittedName>
        <fullName evidence="1">Uncharacterized protein</fullName>
    </submittedName>
</protein>
<reference evidence="1 2" key="1">
    <citation type="submission" date="2019-09" db="EMBL/GenBank/DDBJ databases">
        <title>Non-baumannii Acinetobacter spp. carrying blaNDM-1 isolated in China.</title>
        <authorList>
            <person name="Cui C."/>
            <person name="Chen C."/>
            <person name="Sun J."/>
            <person name="Liu Y."/>
        </authorList>
    </citation>
    <scope>NUCLEOTIDE SEQUENCE [LARGE SCALE GENOMIC DNA]</scope>
    <source>
        <strain evidence="1 2">B18</strain>
        <plasmid evidence="2">pb18-1</plasmid>
    </source>
</reference>
<dbReference type="Proteomes" id="UP000503440">
    <property type="component" value="Plasmid pB18-1"/>
</dbReference>
<geneLocation type="plasmid" evidence="2">
    <name>pb18-1</name>
</geneLocation>
<gene>
    <name evidence="1" type="ORF">FSC09_15810</name>
</gene>
<evidence type="ECO:0000313" key="1">
    <source>
        <dbReference type="EMBL" id="QIC71854.1"/>
    </source>
</evidence>
<accession>A0A6C0Y6I8</accession>
<name>A0A6C0Y6I8_9GAMM</name>
<proteinExistence type="predicted"/>
<keyword evidence="1" id="KW-0614">Plasmid</keyword>
<dbReference type="EMBL" id="CP044456">
    <property type="protein sequence ID" value="QIC71854.1"/>
    <property type="molecule type" value="Genomic_DNA"/>
</dbReference>
<dbReference type="RefSeq" id="WP_163146513.1">
    <property type="nucleotide sequence ID" value="NZ_CP044456.1"/>
</dbReference>
<organism evidence="1 2">
    <name type="scientific">Acinetobacter indicus</name>
    <dbReference type="NCBI Taxonomy" id="756892"/>
    <lineage>
        <taxon>Bacteria</taxon>
        <taxon>Pseudomonadati</taxon>
        <taxon>Pseudomonadota</taxon>
        <taxon>Gammaproteobacteria</taxon>
        <taxon>Moraxellales</taxon>
        <taxon>Moraxellaceae</taxon>
        <taxon>Acinetobacter</taxon>
    </lineage>
</organism>
<dbReference type="AlphaFoldDB" id="A0A6C0Y6I8"/>
<evidence type="ECO:0000313" key="2">
    <source>
        <dbReference type="Proteomes" id="UP000503440"/>
    </source>
</evidence>
<sequence length="204" mass="23628">MPIQDLQRLRLAFEQLSEIAPLIKHATYAKDVNKYFDKNGLGEKGLFFLNGAWWAYQEQQKKIDAAIEYLYQPSNENNDVKIDNARFVLENGCIEDEQLMKPNEYVKQYGVDTFRLALSCSMNKKKYIIVYDDELDFTDVVKPRHGKFVFPRKDVERIVQAWDVVGQYKSLDEARKQGQGLVFSGRDGDAHRILNAVATYESCL</sequence>